<dbReference type="PROSITE" id="PS50146">
    <property type="entry name" value="DAGK"/>
    <property type="match status" value="1"/>
</dbReference>
<dbReference type="GO" id="GO:0008654">
    <property type="term" value="P:phospholipid biosynthetic process"/>
    <property type="evidence" value="ECO:0007669"/>
    <property type="project" value="InterPro"/>
</dbReference>
<dbReference type="InterPro" id="IPR004363">
    <property type="entry name" value="Methylgl_synth"/>
</dbReference>
<dbReference type="InterPro" id="IPR001206">
    <property type="entry name" value="Diacylglycerol_kinase_cat_dom"/>
</dbReference>
<dbReference type="PANTHER" id="PTHR30492">
    <property type="entry name" value="METHYLGLYOXAL SYNTHASE"/>
    <property type="match status" value="1"/>
</dbReference>
<evidence type="ECO:0000313" key="3">
    <source>
        <dbReference type="Proteomes" id="UP000502502"/>
    </source>
</evidence>
<sequence>MTAALYRGTVSGGSRCRRVTEPALPRQAILIVNAASRQGAEAFASARDKLVAAGVALIDARAVEDPELLGGEITSAIDRAPMVIVGGGDGTLSKAIDSFLGTDTIFAFLPLGTANSFARTLGTPLDLDGAIDVIANGIARPIDLASIDGDYFLNNAALGLAPVVADSVPSALKKSLGRFGYLLWAGWSAASFQAFRLVVDDGRRQHRLWATEARIANGRFHGGLELIESAELDSGEVVIQAVQGRSIVRLGWSYFASALKLQSRKTSVREFRGTKMRVETKPRMRVSIDGELGPETPFEVRLLPDAVKVAAPRLG</sequence>
<dbReference type="PANTHER" id="PTHR30492:SF0">
    <property type="entry name" value="METHYLGLYOXAL SYNTHASE"/>
    <property type="match status" value="1"/>
</dbReference>
<dbReference type="SMART" id="SM00046">
    <property type="entry name" value="DAGKc"/>
    <property type="match status" value="1"/>
</dbReference>
<proteinExistence type="predicted"/>
<dbReference type="SUPFAM" id="SSF111331">
    <property type="entry name" value="NAD kinase/diacylglycerol kinase-like"/>
    <property type="match status" value="1"/>
</dbReference>
<dbReference type="Pfam" id="PF00781">
    <property type="entry name" value="DAGK_cat"/>
    <property type="match status" value="1"/>
</dbReference>
<dbReference type="EMBL" id="CP049871">
    <property type="protein sequence ID" value="QIL02097.1"/>
    <property type="molecule type" value="Genomic_DNA"/>
</dbReference>
<dbReference type="Pfam" id="PF19279">
    <property type="entry name" value="YegS_C"/>
    <property type="match status" value="1"/>
</dbReference>
<dbReference type="Gene3D" id="2.60.200.40">
    <property type="match status" value="1"/>
</dbReference>
<dbReference type="NCBIfam" id="TIGR00147">
    <property type="entry name" value="YegS/Rv2252/BmrU family lipid kinase"/>
    <property type="match status" value="1"/>
</dbReference>
<dbReference type="GO" id="GO:0005524">
    <property type="term" value="F:ATP binding"/>
    <property type="evidence" value="ECO:0007669"/>
    <property type="project" value="InterPro"/>
</dbReference>
<dbReference type="Proteomes" id="UP000502502">
    <property type="component" value="Chromosome"/>
</dbReference>
<protein>
    <submittedName>
        <fullName evidence="2">YegS/Rv2252/BmrU family lipid kinase</fullName>
    </submittedName>
</protein>
<dbReference type="InterPro" id="IPR017438">
    <property type="entry name" value="ATP-NAD_kinase_N"/>
</dbReference>
<dbReference type="GO" id="GO:0016301">
    <property type="term" value="F:kinase activity"/>
    <property type="evidence" value="ECO:0007669"/>
    <property type="project" value="UniProtKB-KW"/>
</dbReference>
<dbReference type="InterPro" id="IPR045540">
    <property type="entry name" value="YegS/DAGK_C"/>
</dbReference>
<dbReference type="AlphaFoldDB" id="A0A6G7ZM73"/>
<dbReference type="GO" id="GO:0005829">
    <property type="term" value="C:cytosol"/>
    <property type="evidence" value="ECO:0007669"/>
    <property type="project" value="TreeGrafter"/>
</dbReference>
<keyword evidence="2" id="KW-0418">Kinase</keyword>
<keyword evidence="3" id="KW-1185">Reference proteome</keyword>
<reference evidence="2 3" key="1">
    <citation type="submission" date="2020-03" db="EMBL/GenBank/DDBJ databases">
        <title>Sphingomonas sp. nov., isolated from fish.</title>
        <authorList>
            <person name="Hyun D.-W."/>
            <person name="Bae J.-W."/>
        </authorList>
    </citation>
    <scope>NUCLEOTIDE SEQUENCE [LARGE SCALE GENOMIC DNA]</scope>
    <source>
        <strain evidence="2 3">HDW15C</strain>
    </source>
</reference>
<dbReference type="KEGG" id="ssin:G7078_04375"/>
<keyword evidence="2" id="KW-0808">Transferase</keyword>
<feature type="domain" description="DAGKc" evidence="1">
    <location>
        <begin position="23"/>
        <end position="151"/>
    </location>
</feature>
<dbReference type="InterPro" id="IPR016064">
    <property type="entry name" value="NAD/diacylglycerol_kinase_sf"/>
</dbReference>
<dbReference type="GO" id="GO:0019242">
    <property type="term" value="P:methylglyoxal biosynthetic process"/>
    <property type="evidence" value="ECO:0007669"/>
    <property type="project" value="InterPro"/>
</dbReference>
<name>A0A6G7ZM73_9SPHN</name>
<dbReference type="GO" id="GO:0008929">
    <property type="term" value="F:methylglyoxal synthase activity"/>
    <property type="evidence" value="ECO:0007669"/>
    <property type="project" value="InterPro"/>
</dbReference>
<evidence type="ECO:0000313" key="2">
    <source>
        <dbReference type="EMBL" id="QIL02097.1"/>
    </source>
</evidence>
<accession>A0A6G7ZM73</accession>
<dbReference type="Gene3D" id="3.40.50.10330">
    <property type="entry name" value="Probable inorganic polyphosphate/atp-NAD kinase, domain 1"/>
    <property type="match status" value="1"/>
</dbReference>
<dbReference type="InterPro" id="IPR005218">
    <property type="entry name" value="Diacylglycerol/lipid_kinase"/>
</dbReference>
<organism evidence="2 3">
    <name type="scientific">Sphingomonas sinipercae</name>
    <dbReference type="NCBI Taxonomy" id="2714944"/>
    <lineage>
        <taxon>Bacteria</taxon>
        <taxon>Pseudomonadati</taxon>
        <taxon>Pseudomonadota</taxon>
        <taxon>Alphaproteobacteria</taxon>
        <taxon>Sphingomonadales</taxon>
        <taxon>Sphingomonadaceae</taxon>
        <taxon>Sphingomonas</taxon>
    </lineage>
</organism>
<gene>
    <name evidence="2" type="ORF">G7078_04375</name>
</gene>
<evidence type="ECO:0000259" key="1">
    <source>
        <dbReference type="PROSITE" id="PS50146"/>
    </source>
</evidence>